<feature type="signal peptide" evidence="1">
    <location>
        <begin position="1"/>
        <end position="18"/>
    </location>
</feature>
<evidence type="ECO:0000313" key="3">
    <source>
        <dbReference type="Proteomes" id="UP000024404"/>
    </source>
</evidence>
<evidence type="ECO:0000256" key="1">
    <source>
        <dbReference type="SAM" id="SignalP"/>
    </source>
</evidence>
<dbReference type="AlphaFoldDB" id="A0A8R1TS46"/>
<proteinExistence type="predicted"/>
<reference evidence="2" key="2">
    <citation type="submission" date="2022-06" db="UniProtKB">
        <authorList>
            <consortium name="EnsemblMetazoa"/>
        </authorList>
    </citation>
    <scope>IDENTIFICATION</scope>
</reference>
<evidence type="ECO:0000313" key="2">
    <source>
        <dbReference type="EnsemblMetazoa" id="OVOC3982.1"/>
    </source>
</evidence>
<dbReference type="EnsemblMetazoa" id="OVOC3982.1">
    <property type="protein sequence ID" value="OVOC3982.1"/>
    <property type="gene ID" value="WBGene00240791"/>
</dbReference>
<name>A0A8R1TS46_ONCVO</name>
<dbReference type="OMA" id="ACITFTH"/>
<accession>A0A8R1TS46</accession>
<feature type="chain" id="PRO_5035815001" evidence="1">
    <location>
        <begin position="19"/>
        <end position="111"/>
    </location>
</feature>
<dbReference type="Proteomes" id="UP000024404">
    <property type="component" value="Unassembled WGS sequence"/>
</dbReference>
<organism evidence="2 3">
    <name type="scientific">Onchocerca volvulus</name>
    <dbReference type="NCBI Taxonomy" id="6282"/>
    <lineage>
        <taxon>Eukaryota</taxon>
        <taxon>Metazoa</taxon>
        <taxon>Ecdysozoa</taxon>
        <taxon>Nematoda</taxon>
        <taxon>Chromadorea</taxon>
        <taxon>Rhabditida</taxon>
        <taxon>Spirurina</taxon>
        <taxon>Spiruromorpha</taxon>
        <taxon>Filarioidea</taxon>
        <taxon>Onchocercidae</taxon>
        <taxon>Onchocerca</taxon>
    </lineage>
</organism>
<sequence>MIYLVAALACITFTHVESLGIRTLESEYDIAPAERKNENMMDYFVRIGRGSEKPGHIFGRIARTEAFQTSPLIRFGKRNVMDDARSEVLARLLQYLQQEQPYFDESNRLHH</sequence>
<protein>
    <submittedName>
        <fullName evidence="2">Uncharacterized protein</fullName>
    </submittedName>
</protein>
<keyword evidence="1" id="KW-0732">Signal</keyword>
<keyword evidence="3" id="KW-1185">Reference proteome</keyword>
<reference evidence="3" key="1">
    <citation type="submission" date="2013-10" db="EMBL/GenBank/DDBJ databases">
        <title>Genome sequencing of Onchocerca volvulus.</title>
        <authorList>
            <person name="Cotton J."/>
            <person name="Tsai J."/>
            <person name="Stanley E."/>
            <person name="Tracey A."/>
            <person name="Holroyd N."/>
            <person name="Lustigman S."/>
            <person name="Berriman M."/>
        </authorList>
    </citation>
    <scope>NUCLEOTIDE SEQUENCE</scope>
</reference>
<dbReference type="EMBL" id="CMVM020000122">
    <property type="status" value="NOT_ANNOTATED_CDS"/>
    <property type="molecule type" value="Genomic_DNA"/>
</dbReference>